<evidence type="ECO:0000313" key="3">
    <source>
        <dbReference type="Proteomes" id="UP000019116"/>
    </source>
</evidence>
<dbReference type="RefSeq" id="XP_044436560.1">
    <property type="nucleotide sequence ID" value="XM_044580625.1"/>
</dbReference>
<reference evidence="2" key="1">
    <citation type="submission" date="2018-08" db="EMBL/GenBank/DDBJ databases">
        <authorList>
            <person name="Rossello M."/>
        </authorList>
    </citation>
    <scope>NUCLEOTIDE SEQUENCE [LARGE SCALE GENOMIC DNA]</scope>
    <source>
        <strain evidence="2">cv. Chinese Spring</strain>
    </source>
</reference>
<proteinExistence type="predicted"/>
<reference evidence="2" key="2">
    <citation type="submission" date="2018-10" db="UniProtKB">
        <authorList>
            <consortium name="EnsemblPlants"/>
        </authorList>
    </citation>
    <scope>IDENTIFICATION</scope>
</reference>
<dbReference type="OrthoDB" id="693731at2759"/>
<dbReference type="OMA" id="NELYHNR"/>
<gene>
    <name evidence="2" type="primary">LOC123162871</name>
</gene>
<dbReference type="Gramene" id="TraesCS7B02G269100.1">
    <property type="protein sequence ID" value="TraesCS7B02G269100.1"/>
    <property type="gene ID" value="TraesCS7B02G269100"/>
</dbReference>
<dbReference type="Gramene" id="TraesCS7B03G0735900.1">
    <property type="protein sequence ID" value="TraesCS7B03G0735900.1.CDS"/>
    <property type="gene ID" value="TraesCS7B03G0735900"/>
</dbReference>
<dbReference type="Gramene" id="TraesARI7B03G04116270.1">
    <property type="protein sequence ID" value="TraesARI7B03G04116270.1"/>
    <property type="gene ID" value="TraesARI7B03G04116270"/>
</dbReference>
<protein>
    <submittedName>
        <fullName evidence="2">Uncharacterized protein</fullName>
    </submittedName>
</protein>
<feature type="region of interest" description="Disordered" evidence="1">
    <location>
        <begin position="37"/>
        <end position="88"/>
    </location>
</feature>
<organism evidence="2">
    <name type="scientific">Triticum aestivum</name>
    <name type="common">Wheat</name>
    <dbReference type="NCBI Taxonomy" id="4565"/>
    <lineage>
        <taxon>Eukaryota</taxon>
        <taxon>Viridiplantae</taxon>
        <taxon>Streptophyta</taxon>
        <taxon>Embryophyta</taxon>
        <taxon>Tracheophyta</taxon>
        <taxon>Spermatophyta</taxon>
        <taxon>Magnoliopsida</taxon>
        <taxon>Liliopsida</taxon>
        <taxon>Poales</taxon>
        <taxon>Poaceae</taxon>
        <taxon>BOP clade</taxon>
        <taxon>Pooideae</taxon>
        <taxon>Triticodae</taxon>
        <taxon>Triticeae</taxon>
        <taxon>Triticinae</taxon>
        <taxon>Triticum</taxon>
    </lineage>
</organism>
<dbReference type="Gramene" id="TraesSYM7B03G04224810.1">
    <property type="protein sequence ID" value="TraesSYM7B03G04224810.1"/>
    <property type="gene ID" value="TraesSYM7B03G04224810"/>
</dbReference>
<keyword evidence="3" id="KW-1185">Reference proteome</keyword>
<sequence length="305" mass="33965">MASIPLGTLWSPPAAVAVAATSRIARPVHIQLLDRRGPSSARVKIHARTRDAFRSHCDKRADHLPEPEPEPESEPENDDPNNAAPSENVPLVEELLKRYNAIKAEMGVREPPDIFLKEKGRISKYNMKLSSSDSNLNVDEKVQAQLVYESAQKALDLASTVMDIASLGCGMVEISKHTVDQMVRTYATIFCNVAEAAYHQKIEMETTLSFLGALRGLGAIGHIMVQDTMAKLKDGHFKNTIISYMDKHSEKFVKMMKNSEDETVESKSWQAVTGILLSCQIDTEVYILKLSKCHRAALDYLARKE</sequence>
<dbReference type="Gramene" id="TraesLDM7B03G04178780.1">
    <property type="protein sequence ID" value="TraesLDM7B03G04178780.1"/>
    <property type="gene ID" value="TraesLDM7B03G04178780"/>
</dbReference>
<dbReference type="Gramene" id="TraesJUL7B03G04214730.1">
    <property type="protein sequence ID" value="TraesJUL7B03G04214730.1"/>
    <property type="gene ID" value="TraesJUL7B03G04214730"/>
</dbReference>
<name>A0A3B6SIA5_WHEAT</name>
<evidence type="ECO:0000256" key="1">
    <source>
        <dbReference type="SAM" id="MobiDB-lite"/>
    </source>
</evidence>
<dbReference type="AlphaFoldDB" id="A0A3B6SIA5"/>
<dbReference type="EnsemblPlants" id="TraesCS7B02G269100.1">
    <property type="protein sequence ID" value="TraesCS7B02G269100.1"/>
    <property type="gene ID" value="TraesCS7B02G269100"/>
</dbReference>
<feature type="compositionally biased region" description="Acidic residues" evidence="1">
    <location>
        <begin position="67"/>
        <end position="79"/>
    </location>
</feature>
<feature type="compositionally biased region" description="Basic and acidic residues" evidence="1">
    <location>
        <begin position="48"/>
        <end position="66"/>
    </location>
</feature>
<dbReference type="RefSeq" id="XP_044436559.1">
    <property type="nucleotide sequence ID" value="XM_044580624.1"/>
</dbReference>
<dbReference type="GeneID" id="123162871"/>
<dbReference type="Gramene" id="TraesSTA7B03G04171580.1">
    <property type="protein sequence ID" value="TraesSTA7B03G04171580.1"/>
    <property type="gene ID" value="TraesSTA7B03G04171580"/>
</dbReference>
<dbReference type="Gramene" id="TraesJAG7B03G04157820.1">
    <property type="protein sequence ID" value="TraesJAG7B03G04157820.1"/>
    <property type="gene ID" value="TraesJAG7B03G04157820"/>
</dbReference>
<accession>A0A3B6SIA5</accession>
<dbReference type="Gramene" id="TraesNOR7B03G04221690.1">
    <property type="protein sequence ID" value="TraesNOR7B03G04221690.1"/>
    <property type="gene ID" value="TraesNOR7B03G04221690"/>
</dbReference>
<dbReference type="Proteomes" id="UP000019116">
    <property type="component" value="Chromosome 7B"/>
</dbReference>
<evidence type="ECO:0000313" key="2">
    <source>
        <dbReference type="EnsemblPlants" id="TraesCS7B02G269100.1"/>
    </source>
</evidence>
<dbReference type="Gramene" id="TraesPARA_EIv1.0_2439220.1">
    <property type="protein sequence ID" value="TraesPARA_EIv1.0_2439220.1.CDS"/>
    <property type="gene ID" value="TraesPARA_EIv1.0_2439220"/>
</dbReference>